<evidence type="ECO:0000313" key="3">
    <source>
        <dbReference type="Proteomes" id="UP001596067"/>
    </source>
</evidence>
<evidence type="ECO:0000256" key="1">
    <source>
        <dbReference type="SAM" id="MobiDB-lite"/>
    </source>
</evidence>
<evidence type="ECO:0000313" key="2">
    <source>
        <dbReference type="EMBL" id="MFC5886995.1"/>
    </source>
</evidence>
<accession>A0ABW1EYS4</accession>
<protein>
    <submittedName>
        <fullName evidence="2">Uncharacterized protein</fullName>
    </submittedName>
</protein>
<dbReference type="RefSeq" id="WP_313764907.1">
    <property type="nucleotide sequence ID" value="NZ_BAAAVH010000051.1"/>
</dbReference>
<name>A0ABW1EYS4_9ACTN</name>
<sequence length="44" mass="4798">MTNPPAAGRPDRPGRPAHRPSHRSALRTVPGSTTRPDSRRGAWL</sequence>
<gene>
    <name evidence="2" type="ORF">ACFP0N_18660</name>
</gene>
<dbReference type="EMBL" id="JBHSOD010000022">
    <property type="protein sequence ID" value="MFC5886995.1"/>
    <property type="molecule type" value="Genomic_DNA"/>
</dbReference>
<reference evidence="3" key="1">
    <citation type="journal article" date="2019" name="Int. J. Syst. Evol. Microbiol.">
        <title>The Global Catalogue of Microorganisms (GCM) 10K type strain sequencing project: providing services to taxonomists for standard genome sequencing and annotation.</title>
        <authorList>
            <consortium name="The Broad Institute Genomics Platform"/>
            <consortium name="The Broad Institute Genome Sequencing Center for Infectious Disease"/>
            <person name="Wu L."/>
            <person name="Ma J."/>
        </authorList>
    </citation>
    <scope>NUCLEOTIDE SEQUENCE [LARGE SCALE GENOMIC DNA]</scope>
    <source>
        <strain evidence="3">CGMCC 4.1469</strain>
    </source>
</reference>
<comment type="caution">
    <text evidence="2">The sequence shown here is derived from an EMBL/GenBank/DDBJ whole genome shotgun (WGS) entry which is preliminary data.</text>
</comment>
<dbReference type="Proteomes" id="UP001596067">
    <property type="component" value="Unassembled WGS sequence"/>
</dbReference>
<feature type="region of interest" description="Disordered" evidence="1">
    <location>
        <begin position="1"/>
        <end position="44"/>
    </location>
</feature>
<feature type="compositionally biased region" description="Basic residues" evidence="1">
    <location>
        <begin position="15"/>
        <end position="25"/>
    </location>
</feature>
<organism evidence="2 3">
    <name type="scientific">Kitasatospora aburaviensis</name>
    <dbReference type="NCBI Taxonomy" id="67265"/>
    <lineage>
        <taxon>Bacteria</taxon>
        <taxon>Bacillati</taxon>
        <taxon>Actinomycetota</taxon>
        <taxon>Actinomycetes</taxon>
        <taxon>Kitasatosporales</taxon>
        <taxon>Streptomycetaceae</taxon>
        <taxon>Kitasatospora</taxon>
    </lineage>
</organism>
<keyword evidence="3" id="KW-1185">Reference proteome</keyword>
<proteinExistence type="predicted"/>